<evidence type="ECO:0000256" key="1">
    <source>
        <dbReference type="SAM" id="Phobius"/>
    </source>
</evidence>
<reference evidence="2 3" key="1">
    <citation type="journal article" date="2023" name="Nucleic Acids Res.">
        <title>The hologenome of Daphnia magna reveals possible DNA methylation and microbiome-mediated evolution of the host genome.</title>
        <authorList>
            <person name="Chaturvedi A."/>
            <person name="Li X."/>
            <person name="Dhandapani V."/>
            <person name="Marshall H."/>
            <person name="Kissane S."/>
            <person name="Cuenca-Cambronero M."/>
            <person name="Asole G."/>
            <person name="Calvet F."/>
            <person name="Ruiz-Romero M."/>
            <person name="Marangio P."/>
            <person name="Guigo R."/>
            <person name="Rago D."/>
            <person name="Mirbahai L."/>
            <person name="Eastwood N."/>
            <person name="Colbourne J.K."/>
            <person name="Zhou J."/>
            <person name="Mallon E."/>
            <person name="Orsini L."/>
        </authorList>
    </citation>
    <scope>NUCLEOTIDE SEQUENCE [LARGE SCALE GENOMIC DNA]</scope>
    <source>
        <strain evidence="2">LRV0_1</strain>
    </source>
</reference>
<proteinExistence type="predicted"/>
<accession>A0ABQ9Z7E3</accession>
<organism evidence="2 3">
    <name type="scientific">Daphnia magna</name>
    <dbReference type="NCBI Taxonomy" id="35525"/>
    <lineage>
        <taxon>Eukaryota</taxon>
        <taxon>Metazoa</taxon>
        <taxon>Ecdysozoa</taxon>
        <taxon>Arthropoda</taxon>
        <taxon>Crustacea</taxon>
        <taxon>Branchiopoda</taxon>
        <taxon>Diplostraca</taxon>
        <taxon>Cladocera</taxon>
        <taxon>Anomopoda</taxon>
        <taxon>Daphniidae</taxon>
        <taxon>Daphnia</taxon>
    </lineage>
</organism>
<evidence type="ECO:0000313" key="3">
    <source>
        <dbReference type="Proteomes" id="UP001234178"/>
    </source>
</evidence>
<gene>
    <name evidence="2" type="ORF">OUZ56_013695</name>
</gene>
<keyword evidence="1" id="KW-0812">Transmembrane</keyword>
<keyword evidence="1" id="KW-1133">Transmembrane helix</keyword>
<dbReference type="EMBL" id="JAOYFB010000002">
    <property type="protein sequence ID" value="KAK4008559.1"/>
    <property type="molecule type" value="Genomic_DNA"/>
</dbReference>
<comment type="caution">
    <text evidence="2">The sequence shown here is derived from an EMBL/GenBank/DDBJ whole genome shotgun (WGS) entry which is preliminary data.</text>
</comment>
<keyword evidence="1" id="KW-0472">Membrane</keyword>
<sequence>MADMLLTERARGGGSGGYGGGGYGASEYGNDYVDPYVVLASLGFGVFLFNIIYNLLNRSARSVDVSDMNLPLQLSDRPEELHNFLENATNHYLEEESWHEEISWSDDGELSSTPESSHRLLFFKESLRVGQQVAQAIRRYPASCPKILLCKLGNDAIAWNRQPAMAIKAMQLYITSLAHHYGQEGTARYVDQVENDAAQDKFDSNQDCDYNRNGPSESDCGLTDLMALF</sequence>
<name>A0ABQ9Z7E3_9CRUS</name>
<dbReference type="Proteomes" id="UP001234178">
    <property type="component" value="Unassembled WGS sequence"/>
</dbReference>
<feature type="transmembrane region" description="Helical" evidence="1">
    <location>
        <begin position="36"/>
        <end position="56"/>
    </location>
</feature>
<keyword evidence="3" id="KW-1185">Reference proteome</keyword>
<protein>
    <submittedName>
        <fullName evidence="2">Uncharacterized protein</fullName>
    </submittedName>
</protein>
<evidence type="ECO:0000313" key="2">
    <source>
        <dbReference type="EMBL" id="KAK4008559.1"/>
    </source>
</evidence>